<dbReference type="RefSeq" id="WP_125693774.1">
    <property type="nucleotide sequence ID" value="NZ_JBHSSK010000004.1"/>
</dbReference>
<comment type="caution">
    <text evidence="1">The sequence shown here is derived from an EMBL/GenBank/DDBJ whole genome shotgun (WGS) entry which is preliminary data.</text>
</comment>
<dbReference type="EMBL" id="JBHSSK010000004">
    <property type="protein sequence ID" value="MFC6206082.1"/>
    <property type="molecule type" value="Genomic_DNA"/>
</dbReference>
<name>A0ABW1SPM2_9LACO</name>
<protein>
    <submittedName>
        <fullName evidence="1">Uncharacterized protein</fullName>
    </submittedName>
</protein>
<gene>
    <name evidence="1" type="ORF">ACFP1G_01055</name>
</gene>
<keyword evidence="2" id="KW-1185">Reference proteome</keyword>
<accession>A0ABW1SPM2</accession>
<evidence type="ECO:0000313" key="1">
    <source>
        <dbReference type="EMBL" id="MFC6206082.1"/>
    </source>
</evidence>
<evidence type="ECO:0000313" key="2">
    <source>
        <dbReference type="Proteomes" id="UP001596254"/>
    </source>
</evidence>
<reference evidence="2" key="1">
    <citation type="journal article" date="2019" name="Int. J. Syst. Evol. Microbiol.">
        <title>The Global Catalogue of Microorganisms (GCM) 10K type strain sequencing project: providing services to taxonomists for standard genome sequencing and annotation.</title>
        <authorList>
            <consortium name="The Broad Institute Genomics Platform"/>
            <consortium name="The Broad Institute Genome Sequencing Center for Infectious Disease"/>
            <person name="Wu L."/>
            <person name="Ma J."/>
        </authorList>
    </citation>
    <scope>NUCLEOTIDE SEQUENCE [LARGE SCALE GENOMIC DNA]</scope>
    <source>
        <strain evidence="2">CCM 8905</strain>
    </source>
</reference>
<organism evidence="1 2">
    <name type="scientific">Levilactobacillus tongjiangensis</name>
    <dbReference type="NCBI Taxonomy" id="2486023"/>
    <lineage>
        <taxon>Bacteria</taxon>
        <taxon>Bacillati</taxon>
        <taxon>Bacillota</taxon>
        <taxon>Bacilli</taxon>
        <taxon>Lactobacillales</taxon>
        <taxon>Lactobacillaceae</taxon>
        <taxon>Levilactobacillus</taxon>
    </lineage>
</organism>
<sequence>MKHVWAIVCGTLRDEVEFSLIIDRLLTWREKGTIEGIVFSTWKDELGEKQALREKLRLNDVKLVESLPNDSRVGTLKSNSINYWRQATQLQAALDVIPRGTVILKTRTDRALPATQRLVAILSDANPLPKVSNAADNFKLKNFPIEFGHQIAVLQARSSRIMQYTDYAFLGYHDDIEKLINFDVSEFYLSRDLVANTQFFIYPFFRDFPVIKDYFHLINFRPLIGDLENYTLHEGKKFPQFFERVYAAFFQILLTHFRLLSPNPEKLGSTGQPIEFADFFKTGHNGHLVHDALGVSFNSKEILEDFVKQTGVENNLSTKNVLKLFSTFVPDNLQRATPKEMDELDVFQKDEAFSAHHWLRRTRIEVKSTKSNYSVPMSFTFPGVSSEEQAKIWNACSKSTNVPNFLFEYWCKHQLTPADTPVYLLSCAKAGNQYGILTLTRLLRGHKLSDEVAKEVVRINNFRASMHRLHGTINVKVSCYILSYWAYVRHEQQEVTPELSKQVYAVLNRYLPGRAEAFMLASKEPTKLEMFFDEQLSKVDDGKHQVRYRRLVELALELTKKSKYWDILNGLFTTKEPRNKANYEFAIRNSLLGVD</sequence>
<dbReference type="Proteomes" id="UP001596254">
    <property type="component" value="Unassembled WGS sequence"/>
</dbReference>
<proteinExistence type="predicted"/>